<dbReference type="CDD" id="cd00267">
    <property type="entry name" value="ABC_ATPase"/>
    <property type="match status" value="1"/>
</dbReference>
<reference evidence="2 3" key="1">
    <citation type="submission" date="2022-03" db="EMBL/GenBank/DDBJ databases">
        <title>Complete genome sequence of Lysobacter capsici VKM B-2533 and Lysobacter gummosus 10.1.1, promising sources of lytic agents.</title>
        <authorList>
            <person name="Tarlachkov S.V."/>
            <person name="Kudryakova I.V."/>
            <person name="Afoshin A.S."/>
            <person name="Leontyevskaya E.A."/>
            <person name="Leontyevskaya N.V."/>
        </authorList>
    </citation>
    <scope>NUCLEOTIDE SEQUENCE [LARGE SCALE GENOMIC DNA]</scope>
    <source>
        <strain evidence="2 3">10.1.1</strain>
    </source>
</reference>
<dbReference type="InterPro" id="IPR027417">
    <property type="entry name" value="P-loop_NTPase"/>
</dbReference>
<keyword evidence="3" id="KW-1185">Reference proteome</keyword>
<dbReference type="RefSeq" id="WP_187313147.1">
    <property type="nucleotide sequence ID" value="NZ_CP011131.1"/>
</dbReference>
<dbReference type="PANTHER" id="PTHR43581">
    <property type="entry name" value="ATP/GTP PHOSPHATASE"/>
    <property type="match status" value="1"/>
</dbReference>
<dbReference type="Pfam" id="PF13304">
    <property type="entry name" value="AAA_21"/>
    <property type="match status" value="1"/>
</dbReference>
<organism evidence="2 3">
    <name type="scientific">Lysobacter gummosus</name>
    <dbReference type="NCBI Taxonomy" id="262324"/>
    <lineage>
        <taxon>Bacteria</taxon>
        <taxon>Pseudomonadati</taxon>
        <taxon>Pseudomonadota</taxon>
        <taxon>Gammaproteobacteria</taxon>
        <taxon>Lysobacterales</taxon>
        <taxon>Lysobacteraceae</taxon>
        <taxon>Lysobacter</taxon>
    </lineage>
</organism>
<sequence length="723" mass="81210">MRKVKRIATPRSLRRRELLDWAHEMTGFYARPAKVRAGMRPPFERYDKLFLGEDVVAALGLQFSDKCAYCEILLEPGQALIDPFRPTMSASDPATGEQSADHYAWLAYEWRNLVLACRECVSAKRNHFPLRSPRARPMTAWRETVALEKNLLIDPCRDEPGRHLHFLGNGRLASKDDKGAATIELLGLNRDSLVEARRQRIDHALNWVSSQLYHEVLEDFPDGSAPHWGAALSALDSVFSATMRRIGRRPGAGPRSVDHLGQLLGHAEAWNAAVAEYLSDVMDANRPSPPLPTAPAGRPSSWWPPAPVYVESIVVNDFKAIDDLRLEFPSLGSARGEAASVMLLGENAAGKSSVMQALALALMDEYQRKASRAQGIEFLPRDRENWGVLPVLPRVEVILSSGERRCVHVDALGRYRDEINGRVPMVLGYGARRFFKAHQAKTAGPARSLFDPFAVLEDPSGWLRESTAVYFEPVARAMREILALHGDDRVFRADDGHVMVQAHGRVTPVERMSDGYRALFAMAVDIMRRMVEVWGNLEYAQGIVLIDEIDVHLHPRWKIEVISALRRAMPKVQFVVTAHDALCLRGMRDGEVHVLYRDEHDRIRLREDLPNIELMRTDQLLTSDLFGLLSTARPEVDAHLHRYAYLLGKPELDAGEQRERELLAGHVSALPLGDTPTEQLIGEATERYLRGRRSKPVAERASMREDALREIVALLEAGAEREA</sequence>
<gene>
    <name evidence="2" type="ORF">MOV92_07420</name>
</gene>
<proteinExistence type="predicted"/>
<evidence type="ECO:0000313" key="3">
    <source>
        <dbReference type="Proteomes" id="UP000829194"/>
    </source>
</evidence>
<dbReference type="Gene3D" id="3.40.50.300">
    <property type="entry name" value="P-loop containing nucleotide triphosphate hydrolases"/>
    <property type="match status" value="2"/>
</dbReference>
<name>A0ABY3XHD2_9GAMM</name>
<feature type="domain" description="AAA+ ATPase" evidence="1">
    <location>
        <begin position="337"/>
        <end position="598"/>
    </location>
</feature>
<evidence type="ECO:0000313" key="2">
    <source>
        <dbReference type="EMBL" id="UNP31067.1"/>
    </source>
</evidence>
<dbReference type="SMART" id="SM00382">
    <property type="entry name" value="AAA"/>
    <property type="match status" value="1"/>
</dbReference>
<dbReference type="Gene3D" id="1.10.30.50">
    <property type="match status" value="1"/>
</dbReference>
<dbReference type="SUPFAM" id="SSF52540">
    <property type="entry name" value="P-loop containing nucleoside triphosphate hydrolases"/>
    <property type="match status" value="1"/>
</dbReference>
<accession>A0ABY3XHD2</accession>
<dbReference type="Proteomes" id="UP000829194">
    <property type="component" value="Chromosome"/>
</dbReference>
<dbReference type="InterPro" id="IPR051396">
    <property type="entry name" value="Bact_Antivir_Def_Nuclease"/>
</dbReference>
<dbReference type="InterPro" id="IPR003959">
    <property type="entry name" value="ATPase_AAA_core"/>
</dbReference>
<evidence type="ECO:0000259" key="1">
    <source>
        <dbReference type="SMART" id="SM00382"/>
    </source>
</evidence>
<dbReference type="PANTHER" id="PTHR43581:SF2">
    <property type="entry name" value="EXCINUCLEASE ATPASE SUBUNIT"/>
    <property type="match status" value="1"/>
</dbReference>
<dbReference type="InterPro" id="IPR003593">
    <property type="entry name" value="AAA+_ATPase"/>
</dbReference>
<protein>
    <submittedName>
        <fullName evidence="2">AAA family ATPase</fullName>
    </submittedName>
</protein>
<dbReference type="EMBL" id="CP093547">
    <property type="protein sequence ID" value="UNP31067.1"/>
    <property type="molecule type" value="Genomic_DNA"/>
</dbReference>